<evidence type="ECO:0000313" key="2">
    <source>
        <dbReference type="EMBL" id="OGI45267.1"/>
    </source>
</evidence>
<evidence type="ECO:0000313" key="3">
    <source>
        <dbReference type="Proteomes" id="UP000179360"/>
    </source>
</evidence>
<dbReference type="AlphaFoldDB" id="A0A1F6TJF3"/>
<organism evidence="2 3">
    <name type="scientific">Candidatus Muproteobacteria bacterium RIFCSPHIGHO2_01_FULL_65_16</name>
    <dbReference type="NCBI Taxonomy" id="1817764"/>
    <lineage>
        <taxon>Bacteria</taxon>
        <taxon>Pseudomonadati</taxon>
        <taxon>Pseudomonadota</taxon>
        <taxon>Candidatus Muproteobacteria</taxon>
    </lineage>
</organism>
<proteinExistence type="predicted"/>
<name>A0A1F6TJF3_9PROT</name>
<gene>
    <name evidence="2" type="ORF">A2637_06460</name>
</gene>
<comment type="caution">
    <text evidence="2">The sequence shown here is derived from an EMBL/GenBank/DDBJ whole genome shotgun (WGS) entry which is preliminary data.</text>
</comment>
<sequence length="135" mass="15012">MLVLLENLRQTPVGTVIYDQITRLMEEHESLQTRIDHTYSQLLHLLLDEYARNPTSDNVTRINARLIQARLAHELPQEPPAEPATADQGAPTEETLVLQPPESGLDRALDILIKATGEAVRKHPGPPRPPDPPPA</sequence>
<feature type="region of interest" description="Disordered" evidence="1">
    <location>
        <begin position="74"/>
        <end position="135"/>
    </location>
</feature>
<dbReference type="Proteomes" id="UP000179360">
    <property type="component" value="Unassembled WGS sequence"/>
</dbReference>
<evidence type="ECO:0000256" key="1">
    <source>
        <dbReference type="SAM" id="MobiDB-lite"/>
    </source>
</evidence>
<feature type="compositionally biased region" description="Pro residues" evidence="1">
    <location>
        <begin position="126"/>
        <end position="135"/>
    </location>
</feature>
<accession>A0A1F6TJF3</accession>
<dbReference type="STRING" id="1817764.A2637_06460"/>
<protein>
    <submittedName>
        <fullName evidence="2">Uncharacterized protein</fullName>
    </submittedName>
</protein>
<dbReference type="EMBL" id="MFSY01000085">
    <property type="protein sequence ID" value="OGI45267.1"/>
    <property type="molecule type" value="Genomic_DNA"/>
</dbReference>
<reference evidence="2 3" key="1">
    <citation type="journal article" date="2016" name="Nat. Commun.">
        <title>Thousands of microbial genomes shed light on interconnected biogeochemical processes in an aquifer system.</title>
        <authorList>
            <person name="Anantharaman K."/>
            <person name="Brown C.T."/>
            <person name="Hug L.A."/>
            <person name="Sharon I."/>
            <person name="Castelle C.J."/>
            <person name="Probst A.J."/>
            <person name="Thomas B.C."/>
            <person name="Singh A."/>
            <person name="Wilkins M.J."/>
            <person name="Karaoz U."/>
            <person name="Brodie E.L."/>
            <person name="Williams K.H."/>
            <person name="Hubbard S.S."/>
            <person name="Banfield J.F."/>
        </authorList>
    </citation>
    <scope>NUCLEOTIDE SEQUENCE [LARGE SCALE GENOMIC DNA]</scope>
</reference>